<keyword evidence="2" id="KW-1185">Reference proteome</keyword>
<name>A0AAV9S1L8_9TELE</name>
<evidence type="ECO:0000313" key="1">
    <source>
        <dbReference type="EMBL" id="KAK5615218.1"/>
    </source>
</evidence>
<sequence length="122" mass="13116">MKAGCSSGNSAYSQNEHETCSAQLVAMNPAFKAAGSSAALCFFSQTSVFGLHLSNDDSTSCSFQQEMFVVFSATVSFWFGYKEQSIDLRLATGNWTTAAGLALIRGQVEKKDLPSGQEHRDA</sequence>
<dbReference type="AlphaFoldDB" id="A0AAV9S1L8"/>
<reference evidence="1 2" key="1">
    <citation type="submission" date="2021-06" db="EMBL/GenBank/DDBJ databases">
        <authorList>
            <person name="Palmer J.M."/>
        </authorList>
    </citation>
    <scope>NUCLEOTIDE SEQUENCE [LARGE SCALE GENOMIC DNA]</scope>
    <source>
        <strain evidence="1 2">MEX-2019</strain>
        <tissue evidence="1">Muscle</tissue>
    </source>
</reference>
<comment type="caution">
    <text evidence="1">The sequence shown here is derived from an EMBL/GenBank/DDBJ whole genome shotgun (WGS) entry which is preliminary data.</text>
</comment>
<accession>A0AAV9S1L8</accession>
<proteinExistence type="predicted"/>
<evidence type="ECO:0000313" key="2">
    <source>
        <dbReference type="Proteomes" id="UP001311232"/>
    </source>
</evidence>
<protein>
    <submittedName>
        <fullName evidence="1">Uncharacterized protein</fullName>
    </submittedName>
</protein>
<gene>
    <name evidence="1" type="ORF">CRENBAI_004386</name>
</gene>
<dbReference type="Proteomes" id="UP001311232">
    <property type="component" value="Unassembled WGS sequence"/>
</dbReference>
<dbReference type="EMBL" id="JAHHUM010000991">
    <property type="protein sequence ID" value="KAK5615218.1"/>
    <property type="molecule type" value="Genomic_DNA"/>
</dbReference>
<organism evidence="1 2">
    <name type="scientific">Crenichthys baileyi</name>
    <name type="common">White River springfish</name>
    <dbReference type="NCBI Taxonomy" id="28760"/>
    <lineage>
        <taxon>Eukaryota</taxon>
        <taxon>Metazoa</taxon>
        <taxon>Chordata</taxon>
        <taxon>Craniata</taxon>
        <taxon>Vertebrata</taxon>
        <taxon>Euteleostomi</taxon>
        <taxon>Actinopterygii</taxon>
        <taxon>Neopterygii</taxon>
        <taxon>Teleostei</taxon>
        <taxon>Neoteleostei</taxon>
        <taxon>Acanthomorphata</taxon>
        <taxon>Ovalentaria</taxon>
        <taxon>Atherinomorphae</taxon>
        <taxon>Cyprinodontiformes</taxon>
        <taxon>Goodeidae</taxon>
        <taxon>Crenichthys</taxon>
    </lineage>
</organism>